<dbReference type="PANTHER" id="PTHR32278">
    <property type="entry name" value="F-BOX DOMAIN-CONTAINING PROTEIN"/>
    <property type="match status" value="1"/>
</dbReference>
<dbReference type="CDD" id="cd22162">
    <property type="entry name" value="F-box_AtSKIP3-like"/>
    <property type="match status" value="1"/>
</dbReference>
<dbReference type="Proteomes" id="UP001497480">
    <property type="component" value="Unassembled WGS sequence"/>
</dbReference>
<name>A0AAV1X513_LUPLU</name>
<dbReference type="Pfam" id="PF00646">
    <property type="entry name" value="F-box"/>
    <property type="match status" value="1"/>
</dbReference>
<dbReference type="EMBL" id="CAXHTB010000012">
    <property type="protein sequence ID" value="CAL0316637.1"/>
    <property type="molecule type" value="Genomic_DNA"/>
</dbReference>
<feature type="domain" description="F-box" evidence="1">
    <location>
        <begin position="63"/>
        <end position="109"/>
    </location>
</feature>
<sequence length="357" mass="40676">MMPYQPYLTTKLPTSLYHYKQTHTPTAQTQHTYFSTKNTHKHKQISLLSYHIIVIITMVEEGVVDFNNLPEGCIANIVSLTTPRDACRLCLVSSTFRSASESDAVWDKFLPSDYQTIVSQSSSSSSSSSFPSKKHLFLFLSQNPLLIDEGKMSFQVDKVNGKKCYMLSARMLYIVWGDTPRYWKWVSHPDSRFSEVAELVSVCWFEIRGWINTRLLSPNTLYAAYFVFKPNPVGAYGFEFQSVDASITIDGGESKDRIVFLDAERGRRLRYQIVPRRGGIFNRTRFVPVVEDNNNNADDLQCPKEKGDGWLEIELGEFFNEGGEDKEVEMGVYEIKGGDWKGGLVVQGIEIRPKLHS</sequence>
<dbReference type="SMART" id="SM00256">
    <property type="entry name" value="FBOX"/>
    <property type="match status" value="1"/>
</dbReference>
<organism evidence="2 3">
    <name type="scientific">Lupinus luteus</name>
    <name type="common">European yellow lupine</name>
    <dbReference type="NCBI Taxonomy" id="3873"/>
    <lineage>
        <taxon>Eukaryota</taxon>
        <taxon>Viridiplantae</taxon>
        <taxon>Streptophyta</taxon>
        <taxon>Embryophyta</taxon>
        <taxon>Tracheophyta</taxon>
        <taxon>Spermatophyta</taxon>
        <taxon>Magnoliopsida</taxon>
        <taxon>eudicotyledons</taxon>
        <taxon>Gunneridae</taxon>
        <taxon>Pentapetalae</taxon>
        <taxon>rosids</taxon>
        <taxon>fabids</taxon>
        <taxon>Fabales</taxon>
        <taxon>Fabaceae</taxon>
        <taxon>Papilionoideae</taxon>
        <taxon>50 kb inversion clade</taxon>
        <taxon>genistoids sensu lato</taxon>
        <taxon>core genistoids</taxon>
        <taxon>Genisteae</taxon>
        <taxon>Lupinus</taxon>
    </lineage>
</organism>
<dbReference type="InterPro" id="IPR025886">
    <property type="entry name" value="PP2-like"/>
</dbReference>
<evidence type="ECO:0000313" key="3">
    <source>
        <dbReference type="Proteomes" id="UP001497480"/>
    </source>
</evidence>
<protein>
    <recommendedName>
        <fullName evidence="1">F-box domain-containing protein</fullName>
    </recommendedName>
</protein>
<accession>A0AAV1X513</accession>
<gene>
    <name evidence="2" type="ORF">LLUT_LOCUS17697</name>
</gene>
<dbReference type="Gene3D" id="1.20.1280.50">
    <property type="match status" value="1"/>
</dbReference>
<comment type="caution">
    <text evidence="2">The sequence shown here is derived from an EMBL/GenBank/DDBJ whole genome shotgun (WGS) entry which is preliminary data.</text>
</comment>
<dbReference type="InterPro" id="IPR036047">
    <property type="entry name" value="F-box-like_dom_sf"/>
</dbReference>
<dbReference type="AlphaFoldDB" id="A0AAV1X513"/>
<dbReference type="SUPFAM" id="SSF81383">
    <property type="entry name" value="F-box domain"/>
    <property type="match status" value="1"/>
</dbReference>
<dbReference type="Pfam" id="PF14299">
    <property type="entry name" value="PP2"/>
    <property type="match status" value="1"/>
</dbReference>
<evidence type="ECO:0000313" key="2">
    <source>
        <dbReference type="EMBL" id="CAL0316637.1"/>
    </source>
</evidence>
<dbReference type="InterPro" id="IPR001810">
    <property type="entry name" value="F-box_dom"/>
</dbReference>
<dbReference type="PROSITE" id="PS50181">
    <property type="entry name" value="FBOX"/>
    <property type="match status" value="1"/>
</dbReference>
<reference evidence="2 3" key="1">
    <citation type="submission" date="2024-03" db="EMBL/GenBank/DDBJ databases">
        <authorList>
            <person name="Martinez-Hernandez J."/>
        </authorList>
    </citation>
    <scope>NUCLEOTIDE SEQUENCE [LARGE SCALE GENOMIC DNA]</scope>
</reference>
<evidence type="ECO:0000259" key="1">
    <source>
        <dbReference type="PROSITE" id="PS50181"/>
    </source>
</evidence>
<proteinExistence type="predicted"/>
<keyword evidence="3" id="KW-1185">Reference proteome</keyword>
<dbReference type="PANTHER" id="PTHR32278:SF111">
    <property type="entry name" value="F-BOX PROTEIN PP2-B12-RELATED"/>
    <property type="match status" value="1"/>
</dbReference>